<organism evidence="2 3">
    <name type="scientific">Chaetoceros tenuissimus</name>
    <dbReference type="NCBI Taxonomy" id="426638"/>
    <lineage>
        <taxon>Eukaryota</taxon>
        <taxon>Sar</taxon>
        <taxon>Stramenopiles</taxon>
        <taxon>Ochrophyta</taxon>
        <taxon>Bacillariophyta</taxon>
        <taxon>Coscinodiscophyceae</taxon>
        <taxon>Chaetocerotophycidae</taxon>
        <taxon>Chaetocerotales</taxon>
        <taxon>Chaetocerotaceae</taxon>
        <taxon>Chaetoceros</taxon>
    </lineage>
</organism>
<sequence length="223" mass="24511">MMLSNLFLLALTSLSVLSRTAAENPSGSDEFDKMIIQRALESTDLREVHKERTLSFLRELEVSQTCLNETEAVLADEDFSAYMESLGTDLTYYDADTCSVDANERKKSITVVCDVASTQPGLQDACETAGGQFFTITMEISGSLSYYRENIKIKYTFKDIGSCAGASCNTDEIIEEAKAELDATKSQWESQGLSVKISGSEVKSTYFGLWIAVISTLAVFVIN</sequence>
<name>A0AAD3HAZ1_9STRA</name>
<evidence type="ECO:0000256" key="1">
    <source>
        <dbReference type="SAM" id="SignalP"/>
    </source>
</evidence>
<keyword evidence="1" id="KW-0732">Signal</keyword>
<accession>A0AAD3HAZ1</accession>
<feature type="chain" id="PRO_5042155542" evidence="1">
    <location>
        <begin position="23"/>
        <end position="223"/>
    </location>
</feature>
<reference evidence="2 3" key="1">
    <citation type="journal article" date="2021" name="Sci. Rep.">
        <title>The genome of the diatom Chaetoceros tenuissimus carries an ancient integrated fragment of an extant virus.</title>
        <authorList>
            <person name="Hongo Y."/>
            <person name="Kimura K."/>
            <person name="Takaki Y."/>
            <person name="Yoshida Y."/>
            <person name="Baba S."/>
            <person name="Kobayashi G."/>
            <person name="Nagasaki K."/>
            <person name="Hano T."/>
            <person name="Tomaru Y."/>
        </authorList>
    </citation>
    <scope>NUCLEOTIDE SEQUENCE [LARGE SCALE GENOMIC DNA]</scope>
    <source>
        <strain evidence="2 3">NIES-3715</strain>
    </source>
</reference>
<evidence type="ECO:0000313" key="2">
    <source>
        <dbReference type="EMBL" id="GFH56900.1"/>
    </source>
</evidence>
<evidence type="ECO:0000313" key="3">
    <source>
        <dbReference type="Proteomes" id="UP001054902"/>
    </source>
</evidence>
<keyword evidence="3" id="KW-1185">Reference proteome</keyword>
<dbReference type="AlphaFoldDB" id="A0AAD3HAZ1"/>
<proteinExistence type="predicted"/>
<gene>
    <name evidence="2" type="ORF">CTEN210_13376</name>
</gene>
<comment type="caution">
    <text evidence="2">The sequence shown here is derived from an EMBL/GenBank/DDBJ whole genome shotgun (WGS) entry which is preliminary data.</text>
</comment>
<feature type="signal peptide" evidence="1">
    <location>
        <begin position="1"/>
        <end position="22"/>
    </location>
</feature>
<dbReference type="EMBL" id="BLLK01000057">
    <property type="protein sequence ID" value="GFH56900.1"/>
    <property type="molecule type" value="Genomic_DNA"/>
</dbReference>
<protein>
    <submittedName>
        <fullName evidence="2">Uncharacterized protein</fullName>
    </submittedName>
</protein>
<dbReference type="Proteomes" id="UP001054902">
    <property type="component" value="Unassembled WGS sequence"/>
</dbReference>